<dbReference type="CDD" id="cd00038">
    <property type="entry name" value="CAP_ED"/>
    <property type="match status" value="1"/>
</dbReference>
<dbReference type="Pfam" id="PF00027">
    <property type="entry name" value="cNMP_binding"/>
    <property type="match status" value="1"/>
</dbReference>
<sequence>MSENTFSLLKQSSFFGGLTDACLEQISTSSNVQVIHLKQGEIIFRKQEVADRFWLVISGSIVLHQENLREPFVHIGCEESRVIGISGLVQPGNRHPVTMQAGSDMELVEIKSAFKEDLNLESRLVIAENASQFLLQKLIEFRTAEYE</sequence>
<dbReference type="PROSITE" id="PS50042">
    <property type="entry name" value="CNMP_BINDING_3"/>
    <property type="match status" value="1"/>
</dbReference>
<dbReference type="Gene3D" id="2.60.120.10">
    <property type="entry name" value="Jelly Rolls"/>
    <property type="match status" value="1"/>
</dbReference>
<proteinExistence type="predicted"/>
<dbReference type="InterPro" id="IPR000595">
    <property type="entry name" value="cNMP-bd_dom"/>
</dbReference>
<name>A0A1S7LJN4_MAGMO</name>
<reference evidence="2" key="1">
    <citation type="submission" date="2015-04" db="EMBL/GenBank/DDBJ databases">
        <authorList>
            <person name="Syromyatnikov M.Y."/>
            <person name="Popov V.N."/>
        </authorList>
    </citation>
    <scope>NUCLEOTIDE SEQUENCE</scope>
    <source>
        <strain evidence="2">MO-1</strain>
    </source>
</reference>
<feature type="domain" description="Cyclic nucleotide-binding" evidence="1">
    <location>
        <begin position="14"/>
        <end position="136"/>
    </location>
</feature>
<evidence type="ECO:0000313" key="2">
    <source>
        <dbReference type="EMBL" id="CRH06374.1"/>
    </source>
</evidence>
<dbReference type="InterPro" id="IPR018490">
    <property type="entry name" value="cNMP-bd_dom_sf"/>
</dbReference>
<evidence type="ECO:0000259" key="1">
    <source>
        <dbReference type="PROSITE" id="PS50042"/>
    </source>
</evidence>
<dbReference type="EMBL" id="LO017727">
    <property type="protein sequence ID" value="CRH06374.1"/>
    <property type="molecule type" value="Genomic_DNA"/>
</dbReference>
<dbReference type="SUPFAM" id="SSF51206">
    <property type="entry name" value="cAMP-binding domain-like"/>
    <property type="match status" value="1"/>
</dbReference>
<protein>
    <recommendedName>
        <fullName evidence="1">Cyclic nucleotide-binding domain-containing protein</fullName>
    </recommendedName>
</protein>
<organism evidence="2">
    <name type="scientific">Magnetococcus massalia (strain MO-1)</name>
    <dbReference type="NCBI Taxonomy" id="451514"/>
    <lineage>
        <taxon>Bacteria</taxon>
        <taxon>Pseudomonadati</taxon>
        <taxon>Pseudomonadota</taxon>
        <taxon>Magnetococcia</taxon>
        <taxon>Magnetococcales</taxon>
        <taxon>Magnetococcaceae</taxon>
        <taxon>Magnetococcus</taxon>
    </lineage>
</organism>
<accession>A0A1S7LJN4</accession>
<dbReference type="InterPro" id="IPR014710">
    <property type="entry name" value="RmlC-like_jellyroll"/>
</dbReference>
<gene>
    <name evidence="2" type="ORF">MAGMO_2209</name>
</gene>
<dbReference type="AlphaFoldDB" id="A0A1S7LJN4"/>